<evidence type="ECO:0000259" key="6">
    <source>
        <dbReference type="Pfam" id="PF00108"/>
    </source>
</evidence>
<gene>
    <name evidence="8" type="ORF">SAMN02745220_00042</name>
</gene>
<dbReference type="PROSITE" id="PS00098">
    <property type="entry name" value="THIOLASE_1"/>
    <property type="match status" value="1"/>
</dbReference>
<organism evidence="8 9">
    <name type="scientific">Desulfopila aestuarii DSM 18488</name>
    <dbReference type="NCBI Taxonomy" id="1121416"/>
    <lineage>
        <taxon>Bacteria</taxon>
        <taxon>Pseudomonadati</taxon>
        <taxon>Thermodesulfobacteriota</taxon>
        <taxon>Desulfobulbia</taxon>
        <taxon>Desulfobulbales</taxon>
        <taxon>Desulfocapsaceae</taxon>
        <taxon>Desulfopila</taxon>
    </lineage>
</organism>
<dbReference type="Pfam" id="PF02803">
    <property type="entry name" value="Thiolase_C"/>
    <property type="match status" value="1"/>
</dbReference>
<feature type="active site" description="Proton acceptor" evidence="4">
    <location>
        <position position="413"/>
    </location>
</feature>
<accession>A0A1M7XVH6</accession>
<evidence type="ECO:0000256" key="5">
    <source>
        <dbReference type="RuleBase" id="RU003557"/>
    </source>
</evidence>
<proteinExistence type="inferred from homology"/>
<evidence type="ECO:0000313" key="8">
    <source>
        <dbReference type="EMBL" id="SHO42596.1"/>
    </source>
</evidence>
<keyword evidence="9" id="KW-1185">Reference proteome</keyword>
<feature type="active site" description="Proton acceptor" evidence="4">
    <location>
        <position position="383"/>
    </location>
</feature>
<dbReference type="EMBL" id="FRFE01000001">
    <property type="protein sequence ID" value="SHO42596.1"/>
    <property type="molecule type" value="Genomic_DNA"/>
</dbReference>
<dbReference type="InterPro" id="IPR020616">
    <property type="entry name" value="Thiolase_N"/>
</dbReference>
<evidence type="ECO:0000256" key="4">
    <source>
        <dbReference type="PIRSR" id="PIRSR000429-1"/>
    </source>
</evidence>
<protein>
    <submittedName>
        <fullName evidence="8">Acetyl-CoA C-acetyltransferase</fullName>
    </submittedName>
</protein>
<name>A0A1M7XVH6_9BACT</name>
<dbReference type="AlphaFoldDB" id="A0A1M7XVH6"/>
<dbReference type="Pfam" id="PF00108">
    <property type="entry name" value="Thiolase_N"/>
    <property type="match status" value="2"/>
</dbReference>
<feature type="active site" description="Acyl-thioester intermediate" evidence="4">
    <location>
        <position position="123"/>
    </location>
</feature>
<evidence type="ECO:0000256" key="1">
    <source>
        <dbReference type="ARBA" id="ARBA00010982"/>
    </source>
</evidence>
<dbReference type="InterPro" id="IPR002155">
    <property type="entry name" value="Thiolase"/>
</dbReference>
<dbReference type="RefSeq" id="WP_073611432.1">
    <property type="nucleotide sequence ID" value="NZ_FRFE01000001.1"/>
</dbReference>
<dbReference type="InterPro" id="IPR020615">
    <property type="entry name" value="Thiolase_acyl_enz_int_AS"/>
</dbReference>
<dbReference type="Gene3D" id="3.40.47.10">
    <property type="match status" value="3"/>
</dbReference>
<dbReference type="Proteomes" id="UP000184603">
    <property type="component" value="Unassembled WGS sequence"/>
</dbReference>
<evidence type="ECO:0000259" key="7">
    <source>
        <dbReference type="Pfam" id="PF02803"/>
    </source>
</evidence>
<evidence type="ECO:0000256" key="3">
    <source>
        <dbReference type="ARBA" id="ARBA00023315"/>
    </source>
</evidence>
<dbReference type="GO" id="GO:0003988">
    <property type="term" value="F:acetyl-CoA C-acyltransferase activity"/>
    <property type="evidence" value="ECO:0007669"/>
    <property type="project" value="UniProtKB-ARBA"/>
</dbReference>
<keyword evidence="3 5" id="KW-0012">Acyltransferase</keyword>
<dbReference type="InterPro" id="IPR020610">
    <property type="entry name" value="Thiolase_AS"/>
</dbReference>
<sequence length="427" mass="45298">MRDVVIVSGKRTAIGAYGGTLKDTPLVDLGAAVLKETLRSAGLRPVTSEECSKFAAEAIRDEGRIALEEQYNDFDQTLQPIEVDQVIMGNVLAAGQGQNTGRQAMIRAGIPKETSATTVNKLCASGIEAVALATQAIRCGDSEVILAGGMESMSRVPYALPNARWGQRMGDGQMVDLMVYDGLYEIFNGYHMGMTAENIAARYGITRQEQDELGALSHQRAMAAIAGGAFTDEIVPVAIPQRKGDPLLFQVDERPMETSTEKMARLRPAFKKDGTVTAGNASGLNDAAAALLIMSAEKAAQLGLKPLVKIKAHSTAGLDPAYMGLGPIPAVRKLMAKHKLTISDFAGIELNEAFAVQAIACMRELGCDIEKTNVLGSGISLGHPIGCTGTRILVTLMQRMKREDLSLGLASLCIGGGQGMAMVLENC</sequence>
<dbReference type="SUPFAM" id="SSF53901">
    <property type="entry name" value="Thiolase-like"/>
    <property type="match status" value="3"/>
</dbReference>
<dbReference type="PROSITE" id="PS00099">
    <property type="entry name" value="THIOLASE_3"/>
    <property type="match status" value="1"/>
</dbReference>
<feature type="domain" description="Thiolase N-terminal" evidence="6">
    <location>
        <begin position="75"/>
        <end position="296"/>
    </location>
</feature>
<dbReference type="STRING" id="1121416.SAMN02745220_00042"/>
<dbReference type="CDD" id="cd00751">
    <property type="entry name" value="thiolase"/>
    <property type="match status" value="1"/>
</dbReference>
<dbReference type="NCBIfam" id="TIGR01930">
    <property type="entry name" value="AcCoA-C-Actrans"/>
    <property type="match status" value="1"/>
</dbReference>
<dbReference type="FunFam" id="3.40.47.10:FF:000010">
    <property type="entry name" value="Acetyl-CoA acetyltransferase (Thiolase)"/>
    <property type="match status" value="1"/>
</dbReference>
<dbReference type="InterPro" id="IPR016039">
    <property type="entry name" value="Thiolase-like"/>
</dbReference>
<evidence type="ECO:0000256" key="2">
    <source>
        <dbReference type="ARBA" id="ARBA00022679"/>
    </source>
</evidence>
<dbReference type="OrthoDB" id="4565318at2"/>
<reference evidence="8 9" key="1">
    <citation type="submission" date="2016-12" db="EMBL/GenBank/DDBJ databases">
        <authorList>
            <person name="Song W.-J."/>
            <person name="Kurnit D.M."/>
        </authorList>
    </citation>
    <scope>NUCLEOTIDE SEQUENCE [LARGE SCALE GENOMIC DNA]</scope>
    <source>
        <strain evidence="8 9">DSM 18488</strain>
    </source>
</reference>
<feature type="domain" description="Thiolase C-terminal" evidence="7">
    <location>
        <begin position="304"/>
        <end position="425"/>
    </location>
</feature>
<comment type="similarity">
    <text evidence="1 5">Belongs to the thiolase-like superfamily. Thiolase family.</text>
</comment>
<dbReference type="PANTHER" id="PTHR18919">
    <property type="entry name" value="ACETYL-COA C-ACYLTRANSFERASE"/>
    <property type="match status" value="1"/>
</dbReference>
<dbReference type="InterPro" id="IPR020617">
    <property type="entry name" value="Thiolase_C"/>
</dbReference>
<feature type="domain" description="Thiolase N-terminal" evidence="6">
    <location>
        <begin position="4"/>
        <end position="46"/>
    </location>
</feature>
<dbReference type="PIRSF" id="PIRSF000429">
    <property type="entry name" value="Ac-CoA_Ac_transf"/>
    <property type="match status" value="1"/>
</dbReference>
<keyword evidence="2 5" id="KW-0808">Transferase</keyword>
<evidence type="ECO:0000313" key="9">
    <source>
        <dbReference type="Proteomes" id="UP000184603"/>
    </source>
</evidence>
<dbReference type="PANTHER" id="PTHR18919:SF107">
    <property type="entry name" value="ACETYL-COA ACETYLTRANSFERASE, CYTOSOLIC"/>
    <property type="match status" value="1"/>
</dbReference>